<dbReference type="PROSITE" id="PS50082">
    <property type="entry name" value="WD_REPEATS_2"/>
    <property type="match status" value="2"/>
</dbReference>
<dbReference type="InterPro" id="IPR001818">
    <property type="entry name" value="Pept_M10_metallopeptidase"/>
</dbReference>
<keyword evidence="5" id="KW-0813">Transport</keyword>
<feature type="binding site" evidence="17">
    <location>
        <position position="163"/>
    </location>
    <ligand>
        <name>Zn(2+)</name>
        <dbReference type="ChEBI" id="CHEBI:29105"/>
        <label>1</label>
    </ligand>
</feature>
<evidence type="ECO:0000256" key="15">
    <source>
        <dbReference type="ARBA" id="ARBA00023242"/>
    </source>
</evidence>
<feature type="compositionally biased region" description="Basic residues" evidence="21">
    <location>
        <begin position="509"/>
        <end position="519"/>
    </location>
</feature>
<evidence type="ECO:0000256" key="1">
    <source>
        <dbReference type="ARBA" id="ARBA00004259"/>
    </source>
</evidence>
<keyword evidence="11 17" id="KW-0862">Zinc</keyword>
<feature type="binding site" evidence="17">
    <location>
        <position position="178"/>
    </location>
    <ligand>
        <name>Zn(2+)</name>
        <dbReference type="ChEBI" id="CHEBI:29105"/>
        <label>1</label>
    </ligand>
</feature>
<dbReference type="GO" id="GO:1904263">
    <property type="term" value="P:positive regulation of TORC1 signaling"/>
    <property type="evidence" value="ECO:0007669"/>
    <property type="project" value="TreeGrafter"/>
</dbReference>
<feature type="binding site" evidence="17">
    <location>
        <position position="194"/>
    </location>
    <ligand>
        <name>Zn(2+)</name>
        <dbReference type="ChEBI" id="CHEBI:29105"/>
        <label>1</label>
    </ligand>
</feature>
<dbReference type="InterPro" id="IPR018487">
    <property type="entry name" value="Hemopexin-like_repeat"/>
</dbReference>
<keyword evidence="15" id="KW-0539">Nucleus</keyword>
<dbReference type="InterPro" id="IPR006026">
    <property type="entry name" value="Peptidase_Metallo"/>
</dbReference>
<dbReference type="SUPFAM" id="SSF47090">
    <property type="entry name" value="PGBD-like"/>
    <property type="match status" value="1"/>
</dbReference>
<feature type="modified residue" description="Phosphotyrosine; by PKDCC" evidence="18">
    <location>
        <position position="389"/>
    </location>
</feature>
<feature type="signal peptide" evidence="22">
    <location>
        <begin position="1"/>
        <end position="16"/>
    </location>
</feature>
<evidence type="ECO:0000256" key="8">
    <source>
        <dbReference type="ARBA" id="ARBA00022723"/>
    </source>
</evidence>
<dbReference type="GO" id="GO:0006508">
    <property type="term" value="P:proteolysis"/>
    <property type="evidence" value="ECO:0007669"/>
    <property type="project" value="UniProtKB-KW"/>
</dbReference>
<evidence type="ECO:0000256" key="7">
    <source>
        <dbReference type="ARBA" id="ARBA00022670"/>
    </source>
</evidence>
<dbReference type="Pfam" id="PF01471">
    <property type="entry name" value="PG_binding_1"/>
    <property type="match status" value="1"/>
</dbReference>
<comment type="similarity">
    <text evidence="4">Belongs to the peptidase M10A family.</text>
</comment>
<comment type="cofactor">
    <cofactor evidence="17">
        <name>Ca(2+)</name>
        <dbReference type="ChEBI" id="CHEBI:29108"/>
    </cofactor>
    <text evidence="17">Can bind about 5 Ca(2+) ions per subunit.</text>
</comment>
<dbReference type="Pfam" id="PF00413">
    <property type="entry name" value="Peptidase_M10"/>
    <property type="match status" value="1"/>
</dbReference>
<dbReference type="InterPro" id="IPR036375">
    <property type="entry name" value="Hemopexin-like_dom_sf"/>
</dbReference>
<dbReference type="GO" id="GO:0008270">
    <property type="term" value="F:zinc ion binding"/>
    <property type="evidence" value="ECO:0007669"/>
    <property type="project" value="InterPro"/>
</dbReference>
<evidence type="ECO:0000256" key="16">
    <source>
        <dbReference type="PIRSR" id="PIRSR621190-1"/>
    </source>
</evidence>
<dbReference type="GO" id="GO:0005764">
    <property type="term" value="C:lysosome"/>
    <property type="evidence" value="ECO:0007669"/>
    <property type="project" value="UniProtKB-SubCell"/>
</dbReference>
<sequence>MQIALYIVLLFRKILADLDQLDYLTSFGYLPDSIREGNLQVSSELYETGVMAMQRSFGLPETGKIDPTSLKYMKMRRCGVKYDLDGDRKLNVRMKRGIDVYRITQRPITYRVVNGAHSLDYGTVRRVLREVFDFYDRNAALAFRETSDPDALMQISFEKEVQHGTCPYRFENRGVLAHAFQPLNPIFKIGSDLHFNDVHQWSSNYRSSYENPSFYAVAVHEIGHALGLDHNPNNRSVMFAVDIPRPAKEEINLDSNDLYVLNYLYGRKNSDRIPHPAAPKPQPTERPSGPPTEPPTYGPPHEDPIKPRPCTSAVDAIFTIDDEIFLFKADWYWRVYNNTRTIEGPLLVSERFMGLPTPIDAAINFGNNTYFFVDDKYYIYQYPHKYQLYGASRIKEHLKNGPIEKVDLAFHMPDPTFHDADHQTFLWTKGRHGNEYWWLLDPHQNGVLAVIDGPMSRSGTWGKIPQDSNAAFSLHNDVYFVRGNQVYKMKTLNPSSGIADALDFSPRRVMQRHQDRHRAQHEGSEPRPLEESPHKDTVFQVAFDQHGHRLATCSSDMTVAIWDRSKNGDWIRSAFWKEHGGPVWRVCWAASEFGQVIATSSKDRSVHIWEELMDLEEYGVRPRYSSAGWVRRARLTDSRADVVDIKFAPRHLGLQLAAASVQGKVRIHEARDLMDLSQWTLIHTLQPFARIGLRCSSVAWSSARCFRPLIACASDEEIPEEEAEEKTKEPKPEERIKGLQEQRVRLYEYVDTASGGKWFPVQIKIPVALPVNDMAFSPCASADHHTLAVAAQDVHVLNIQIPEAAFLVDDSPQGTETLNSYATIRASFNSDLFKIWRLNWDLTGTVLTGISSNGTLRYWISSHGNRFVPLRALQLRDYLDFPKLDAREESKDERKGKSKRDG</sequence>
<keyword evidence="6 19" id="KW-0853">WD repeat</keyword>
<dbReference type="PRINTS" id="PR00138">
    <property type="entry name" value="MATRIXIN"/>
</dbReference>
<feature type="binding site" evidence="17">
    <location>
        <position position="362"/>
    </location>
    <ligand>
        <name>Ca(2+)</name>
        <dbReference type="ChEBI" id="CHEBI:29108"/>
        <label>5</label>
    </ligand>
</feature>
<dbReference type="InterPro" id="IPR037363">
    <property type="entry name" value="Sec13/Seh1_fam"/>
</dbReference>
<dbReference type="Pfam" id="PF00400">
    <property type="entry name" value="WD40"/>
    <property type="match status" value="2"/>
</dbReference>
<evidence type="ECO:0000256" key="19">
    <source>
        <dbReference type="PROSITE-ProRule" id="PRU00221"/>
    </source>
</evidence>
<feature type="binding site" evidence="17">
    <location>
        <position position="317"/>
    </location>
    <ligand>
        <name>Ca(2+)</name>
        <dbReference type="ChEBI" id="CHEBI:29108"/>
        <label>5</label>
    </ligand>
</feature>
<evidence type="ECO:0000256" key="4">
    <source>
        <dbReference type="ARBA" id="ARBA00010370"/>
    </source>
</evidence>
<feature type="binding site" evidence="17">
    <location>
        <position position="192"/>
    </location>
    <ligand>
        <name>Ca(2+)</name>
        <dbReference type="ChEBI" id="CHEBI:29108"/>
        <label>2</label>
    </ligand>
</feature>
<dbReference type="GO" id="GO:0031012">
    <property type="term" value="C:extracellular matrix"/>
    <property type="evidence" value="ECO:0007669"/>
    <property type="project" value="InterPro"/>
</dbReference>
<feature type="chain" id="PRO_5041453203" description="Peptidase metallopeptidase domain-containing protein" evidence="22">
    <location>
        <begin position="17"/>
        <end position="902"/>
    </location>
</feature>
<evidence type="ECO:0000256" key="18">
    <source>
        <dbReference type="PIRSR" id="PIRSR621190-4"/>
    </source>
</evidence>
<evidence type="ECO:0000256" key="2">
    <source>
        <dbReference type="ARBA" id="ARBA00004371"/>
    </source>
</evidence>
<feature type="binding site" evidence="17">
    <location>
        <position position="238"/>
    </location>
    <ligand>
        <name>Zn(2+)</name>
        <dbReference type="ChEBI" id="CHEBI:29105"/>
        <label>2</label>
        <note>catalytic</note>
    </ligand>
</feature>
<dbReference type="GO" id="GO:0015031">
    <property type="term" value="P:protein transport"/>
    <property type="evidence" value="ECO:0007669"/>
    <property type="project" value="UniProtKB-KW"/>
</dbReference>
<evidence type="ECO:0000259" key="23">
    <source>
        <dbReference type="SMART" id="SM00235"/>
    </source>
</evidence>
<feature type="region of interest" description="Disordered" evidence="21">
    <location>
        <begin position="271"/>
        <end position="306"/>
    </location>
</feature>
<comment type="subcellular location">
    <subcellularLocation>
        <location evidence="2">Lysosome</location>
    </subcellularLocation>
    <subcellularLocation>
        <location evidence="1">Nucleus envelope</location>
    </subcellularLocation>
</comment>
<feature type="binding site" evidence="17">
    <location>
        <position position="409"/>
    </location>
    <ligand>
        <name>Ca(2+)</name>
        <dbReference type="ChEBI" id="CHEBI:29108"/>
        <label>5</label>
    </ligand>
</feature>
<dbReference type="Gene3D" id="3.40.390.10">
    <property type="entry name" value="Collagenase (Catalytic Domain)"/>
    <property type="match status" value="1"/>
</dbReference>
<feature type="active site" evidence="16">
    <location>
        <position position="221"/>
    </location>
</feature>
<feature type="non-terminal residue" evidence="24">
    <location>
        <position position="902"/>
    </location>
</feature>
<comment type="cofactor">
    <cofactor evidence="17">
        <name>Zn(2+)</name>
        <dbReference type="ChEBI" id="CHEBI:29105"/>
    </cofactor>
    <text evidence="17">Binds 2 Zn(2+) ions per subunit.</text>
</comment>
<evidence type="ECO:0000256" key="14">
    <source>
        <dbReference type="ARBA" id="ARBA00023228"/>
    </source>
</evidence>
<evidence type="ECO:0000256" key="9">
    <source>
        <dbReference type="ARBA" id="ARBA00022737"/>
    </source>
</evidence>
<keyword evidence="14" id="KW-0458">Lysosome</keyword>
<keyword evidence="25" id="KW-1185">Reference proteome</keyword>
<feature type="repeat" description="WD" evidence="19">
    <location>
        <begin position="531"/>
        <end position="563"/>
    </location>
</feature>
<evidence type="ECO:0000256" key="10">
    <source>
        <dbReference type="ARBA" id="ARBA00022801"/>
    </source>
</evidence>
<feature type="compositionally biased region" description="Basic and acidic residues" evidence="21">
    <location>
        <begin position="520"/>
        <end position="533"/>
    </location>
</feature>
<dbReference type="InterPro" id="IPR015943">
    <property type="entry name" value="WD40/YVTN_repeat-like_dom_sf"/>
</dbReference>
<evidence type="ECO:0000256" key="5">
    <source>
        <dbReference type="ARBA" id="ARBA00022448"/>
    </source>
</evidence>
<dbReference type="InterPro" id="IPR036322">
    <property type="entry name" value="WD40_repeat_dom_sf"/>
</dbReference>
<feature type="binding site" evidence="17">
    <location>
        <position position="230"/>
    </location>
    <ligand>
        <name>Zn(2+)</name>
        <dbReference type="ChEBI" id="CHEBI:29105"/>
        <label>2</label>
        <note>catalytic</note>
    </ligand>
</feature>
<comment type="similarity">
    <text evidence="3">Belongs to the WD repeat SEC13 family.</text>
</comment>
<dbReference type="EMBL" id="CATQJA010002654">
    <property type="protein sequence ID" value="CAJ0578758.1"/>
    <property type="molecule type" value="Genomic_DNA"/>
</dbReference>
<evidence type="ECO:0000256" key="6">
    <source>
        <dbReference type="ARBA" id="ARBA00022574"/>
    </source>
</evidence>
<dbReference type="PANTHER" id="PTHR11024">
    <property type="entry name" value="NUCLEAR PORE COMPLEX PROTEIN SEC13 / SEH1 FAMILY MEMBER"/>
    <property type="match status" value="1"/>
</dbReference>
<dbReference type="Proteomes" id="UP001177023">
    <property type="component" value="Unassembled WGS sequence"/>
</dbReference>
<organism evidence="24 25">
    <name type="scientific">Mesorhabditis spiculigera</name>
    <dbReference type="NCBI Taxonomy" id="96644"/>
    <lineage>
        <taxon>Eukaryota</taxon>
        <taxon>Metazoa</taxon>
        <taxon>Ecdysozoa</taxon>
        <taxon>Nematoda</taxon>
        <taxon>Chromadorea</taxon>
        <taxon>Rhabditida</taxon>
        <taxon>Rhabditina</taxon>
        <taxon>Rhabditomorpha</taxon>
        <taxon>Rhabditoidea</taxon>
        <taxon>Rhabditidae</taxon>
        <taxon>Mesorhabditinae</taxon>
        <taxon>Mesorhabditis</taxon>
    </lineage>
</organism>
<evidence type="ECO:0000256" key="12">
    <source>
        <dbReference type="ARBA" id="ARBA00022927"/>
    </source>
</evidence>
<accession>A0AA36D0G7</accession>
<evidence type="ECO:0000313" key="25">
    <source>
        <dbReference type="Proteomes" id="UP001177023"/>
    </source>
</evidence>
<feature type="repeat" description="WD" evidence="19">
    <location>
        <begin position="576"/>
        <end position="610"/>
    </location>
</feature>
<feature type="binding site" description="in inhibited form" evidence="17">
    <location>
        <position position="78"/>
    </location>
    <ligand>
        <name>Zn(2+)</name>
        <dbReference type="ChEBI" id="CHEBI:29105"/>
        <label>2</label>
        <note>catalytic</note>
    </ligand>
</feature>
<evidence type="ECO:0000256" key="11">
    <source>
        <dbReference type="ARBA" id="ARBA00022833"/>
    </source>
</evidence>
<dbReference type="SUPFAM" id="SSF50923">
    <property type="entry name" value="Hemopexin-like domain"/>
    <property type="match status" value="1"/>
</dbReference>
<feature type="compositionally biased region" description="Pro residues" evidence="21">
    <location>
        <begin position="276"/>
        <end position="298"/>
    </location>
</feature>
<feature type="binding site" evidence="17">
    <location>
        <position position="197"/>
    </location>
    <ligand>
        <name>Ca(2+)</name>
        <dbReference type="ChEBI" id="CHEBI:29108"/>
        <label>1</label>
    </ligand>
</feature>
<dbReference type="AlphaFoldDB" id="A0AA36D0G7"/>
<dbReference type="InterPro" id="IPR024079">
    <property type="entry name" value="MetalloPept_cat_dom_sf"/>
</dbReference>
<evidence type="ECO:0000256" key="20">
    <source>
        <dbReference type="PROSITE-ProRule" id="PRU01011"/>
    </source>
</evidence>
<feature type="binding site" evidence="17">
    <location>
        <position position="220"/>
    </location>
    <ligand>
        <name>Zn(2+)</name>
        <dbReference type="ChEBI" id="CHEBI:29105"/>
        <label>2</label>
        <note>catalytic</note>
    </ligand>
</feature>
<feature type="repeat" description="Hemopexin" evidence="20">
    <location>
        <begin position="356"/>
        <end position="401"/>
    </location>
</feature>
<dbReference type="GO" id="GO:0005198">
    <property type="term" value="F:structural molecule activity"/>
    <property type="evidence" value="ECO:0007669"/>
    <property type="project" value="InterPro"/>
</dbReference>
<feature type="repeat" description="Hemopexin" evidence="20">
    <location>
        <begin position="311"/>
        <end position="355"/>
    </location>
</feature>
<dbReference type="SUPFAM" id="SSF50978">
    <property type="entry name" value="WD40 repeat-like"/>
    <property type="match status" value="1"/>
</dbReference>
<dbReference type="Pfam" id="PF00045">
    <property type="entry name" value="Hemopexin"/>
    <property type="match status" value="1"/>
</dbReference>
<evidence type="ECO:0000256" key="3">
    <source>
        <dbReference type="ARBA" id="ARBA00010102"/>
    </source>
</evidence>
<gene>
    <name evidence="24" type="ORF">MSPICULIGERA_LOCUS16999</name>
</gene>
<keyword evidence="22" id="KW-0732">Signal</keyword>
<keyword evidence="12" id="KW-0653">Protein transport</keyword>
<comment type="caution">
    <text evidence="24">The sequence shown here is derived from an EMBL/GenBank/DDBJ whole genome shotgun (WGS) entry which is preliminary data.</text>
</comment>
<keyword evidence="10" id="KW-0378">Hydrolase</keyword>
<feature type="region of interest" description="Disordered" evidence="21">
    <location>
        <begin position="509"/>
        <end position="533"/>
    </location>
</feature>
<feature type="binding site" evidence="17">
    <location>
        <position position="190"/>
    </location>
    <ligand>
        <name>Ca(2+)</name>
        <dbReference type="ChEBI" id="CHEBI:29108"/>
        <label>2</label>
    </ligand>
</feature>
<feature type="binding site" evidence="17">
    <location>
        <position position="315"/>
    </location>
    <ligand>
        <name>Ca(2+)</name>
        <dbReference type="ChEBI" id="CHEBI:29108"/>
        <label>4</label>
    </ligand>
</feature>
<evidence type="ECO:0000256" key="17">
    <source>
        <dbReference type="PIRSR" id="PIRSR621190-2"/>
    </source>
</evidence>
<evidence type="ECO:0000256" key="22">
    <source>
        <dbReference type="SAM" id="SignalP"/>
    </source>
</evidence>
<keyword evidence="8 17" id="KW-0479">Metal-binding</keyword>
<evidence type="ECO:0000256" key="21">
    <source>
        <dbReference type="SAM" id="MobiDB-lite"/>
    </source>
</evidence>
<dbReference type="InterPro" id="IPR021190">
    <property type="entry name" value="Pept_M10A"/>
</dbReference>
<feature type="domain" description="Peptidase metallopeptidase" evidence="23">
    <location>
        <begin position="97"/>
        <end position="267"/>
    </location>
</feature>
<keyword evidence="7" id="KW-0645">Protease</keyword>
<evidence type="ECO:0000256" key="13">
    <source>
        <dbReference type="ARBA" id="ARBA00023049"/>
    </source>
</evidence>
<dbReference type="SMART" id="SM00120">
    <property type="entry name" value="HX"/>
    <property type="match status" value="3"/>
</dbReference>
<dbReference type="PANTHER" id="PTHR11024:SF3">
    <property type="entry name" value="NUCLEOPORIN SEH1"/>
    <property type="match status" value="1"/>
</dbReference>
<dbReference type="SUPFAM" id="SSF55486">
    <property type="entry name" value="Metalloproteases ('zincins'), catalytic domain"/>
    <property type="match status" value="1"/>
</dbReference>
<feature type="binding site" evidence="17">
    <location>
        <position position="224"/>
    </location>
    <ligand>
        <name>Zn(2+)</name>
        <dbReference type="ChEBI" id="CHEBI:29105"/>
        <label>2</label>
        <note>catalytic</note>
    </ligand>
</feature>
<dbReference type="Gene3D" id="2.130.10.10">
    <property type="entry name" value="YVTN repeat-like/Quinoprotein amine dehydrogenase"/>
    <property type="match status" value="1"/>
</dbReference>
<feature type="binding site" evidence="17">
    <location>
        <position position="360"/>
    </location>
    <ligand>
        <name>Ca(2+)</name>
        <dbReference type="ChEBI" id="CHEBI:29108"/>
        <label>4</label>
    </ligand>
</feature>
<name>A0AA36D0G7_9BILA</name>
<dbReference type="SMART" id="SM00320">
    <property type="entry name" value="WD40"/>
    <property type="match status" value="3"/>
</dbReference>
<keyword evidence="9" id="KW-0677">Repeat</keyword>
<dbReference type="GO" id="GO:0034198">
    <property type="term" value="P:cellular response to amino acid starvation"/>
    <property type="evidence" value="ECO:0007669"/>
    <property type="project" value="TreeGrafter"/>
</dbReference>
<keyword evidence="13" id="KW-0482">Metalloprotease</keyword>
<dbReference type="InterPro" id="IPR002477">
    <property type="entry name" value="Peptidoglycan-bd-like"/>
</dbReference>
<dbReference type="Gene3D" id="2.110.10.10">
    <property type="entry name" value="Hemopexin-like domain"/>
    <property type="match status" value="1"/>
</dbReference>
<dbReference type="PROSITE" id="PS51642">
    <property type="entry name" value="HEMOPEXIN_2"/>
    <property type="match status" value="2"/>
</dbReference>
<dbReference type="GO" id="GO:0031080">
    <property type="term" value="C:nuclear pore outer ring"/>
    <property type="evidence" value="ECO:0007669"/>
    <property type="project" value="TreeGrafter"/>
</dbReference>
<dbReference type="PROSITE" id="PS50294">
    <property type="entry name" value="WD_REPEATS_REGION"/>
    <property type="match status" value="1"/>
</dbReference>
<dbReference type="GO" id="GO:0035859">
    <property type="term" value="C:Seh1-associated complex"/>
    <property type="evidence" value="ECO:0007669"/>
    <property type="project" value="TreeGrafter"/>
</dbReference>
<dbReference type="InterPro" id="IPR001680">
    <property type="entry name" value="WD40_rpt"/>
</dbReference>
<dbReference type="SMART" id="SM00235">
    <property type="entry name" value="ZnMc"/>
    <property type="match status" value="1"/>
</dbReference>
<proteinExistence type="inferred from homology"/>
<evidence type="ECO:0000313" key="24">
    <source>
        <dbReference type="EMBL" id="CAJ0578758.1"/>
    </source>
</evidence>
<protein>
    <recommendedName>
        <fullName evidence="23">Peptidase metallopeptidase domain-containing protein</fullName>
    </recommendedName>
</protein>
<dbReference type="InterPro" id="IPR036365">
    <property type="entry name" value="PGBD-like_sf"/>
</dbReference>
<reference evidence="24" key="1">
    <citation type="submission" date="2023-06" db="EMBL/GenBank/DDBJ databases">
        <authorList>
            <person name="Delattre M."/>
        </authorList>
    </citation>
    <scope>NUCLEOTIDE SEQUENCE</scope>
    <source>
        <strain evidence="24">AF72</strain>
    </source>
</reference>
<dbReference type="GO" id="GO:0004222">
    <property type="term" value="F:metalloendopeptidase activity"/>
    <property type="evidence" value="ECO:0007669"/>
    <property type="project" value="InterPro"/>
</dbReference>
<keyword evidence="17" id="KW-0106">Calcium</keyword>